<dbReference type="OrthoDB" id="2311054at2"/>
<dbReference type="AlphaFoldDB" id="A0A081BJD9"/>
<evidence type="ECO:0000313" key="2">
    <source>
        <dbReference type="Proteomes" id="UP000028700"/>
    </source>
</evidence>
<accession>A0A081BJD9</accession>
<dbReference type="RefSeq" id="WP_034528317.1">
    <property type="nucleotide sequence ID" value="NZ_BBJM01000020.1"/>
</dbReference>
<dbReference type="eggNOG" id="ENOG5030AM7">
    <property type="taxonomic scope" value="Bacteria"/>
</dbReference>
<comment type="caution">
    <text evidence="1">The sequence shown here is derived from an EMBL/GenBank/DDBJ whole genome shotgun (WGS) entry which is preliminary data.</text>
</comment>
<name>A0A081BJD9_9LACO</name>
<evidence type="ECO:0000313" key="1">
    <source>
        <dbReference type="EMBL" id="GAK48157.1"/>
    </source>
</evidence>
<keyword evidence="2" id="KW-1185">Reference proteome</keyword>
<sequence length="169" mass="18881">MTITKAYLNVNAKHGKRFVLKDSEGHQIATAKDHFWSSIWNSFFGWLVSIPTTFEMSVKGEPLALESKIQVFGSKYDIVVGEQKVASLSTQNSNYQQPYKVEVGDEALTLVPYPANTYFELRTSDSSRKLLALRRDVSNPSNYVFAADESISLPTATGLCMAILDSFKK</sequence>
<dbReference type="Proteomes" id="UP000028700">
    <property type="component" value="Unassembled WGS sequence"/>
</dbReference>
<organism evidence="1 2">
    <name type="scientific">Secundilactobacillus oryzae JCM 18671</name>
    <dbReference type="NCBI Taxonomy" id="1291743"/>
    <lineage>
        <taxon>Bacteria</taxon>
        <taxon>Bacillati</taxon>
        <taxon>Bacillota</taxon>
        <taxon>Bacilli</taxon>
        <taxon>Lactobacillales</taxon>
        <taxon>Lactobacillaceae</taxon>
        <taxon>Secundilactobacillus</taxon>
    </lineage>
</organism>
<gene>
    <name evidence="1" type="ORF">LOSG293_200220</name>
</gene>
<proteinExistence type="predicted"/>
<reference evidence="1" key="1">
    <citation type="journal article" date="2014" name="Genome Announc.">
        <title>Draft Genome Sequence of Lactobacillus oryzae Strain SG293T.</title>
        <authorList>
            <person name="Tanizawa Y."/>
            <person name="Fujisawa T."/>
            <person name="Mochizuki T."/>
            <person name="Kaminuma E."/>
            <person name="Nakamura Y."/>
            <person name="Tohno M."/>
        </authorList>
    </citation>
    <scope>NUCLEOTIDE SEQUENCE [LARGE SCALE GENOMIC DNA]</scope>
    <source>
        <strain evidence="1">SG293</strain>
    </source>
</reference>
<dbReference type="EMBL" id="BBJM01000020">
    <property type="protein sequence ID" value="GAK48157.1"/>
    <property type="molecule type" value="Genomic_DNA"/>
</dbReference>
<protein>
    <submittedName>
        <fullName evidence="1">Uncharacterized protein</fullName>
    </submittedName>
</protein>